<reference evidence="9 10" key="1">
    <citation type="submission" date="2019-07" db="EMBL/GenBank/DDBJ databases">
        <authorList>
            <person name="Kim J."/>
        </authorList>
    </citation>
    <scope>NUCLEOTIDE SEQUENCE [LARGE SCALE GENOMIC DNA]</scope>
    <source>
        <strain evidence="9 10">N4</strain>
    </source>
</reference>
<keyword evidence="3" id="KW-0813">Transport</keyword>
<feature type="transmembrane region" description="Helical" evidence="8">
    <location>
        <begin position="181"/>
        <end position="199"/>
    </location>
</feature>
<accession>A0A559IHY3</accession>
<evidence type="ECO:0000256" key="7">
    <source>
        <dbReference type="ARBA" id="ARBA00023136"/>
    </source>
</evidence>
<dbReference type="InterPro" id="IPR006419">
    <property type="entry name" value="NMN_transpt_PnuC"/>
</dbReference>
<dbReference type="PANTHER" id="PTHR36122">
    <property type="entry name" value="NICOTINAMIDE RIBOSIDE TRANSPORTER PNUC"/>
    <property type="match status" value="1"/>
</dbReference>
<dbReference type="GO" id="GO:0034257">
    <property type="term" value="F:nicotinamide riboside transmembrane transporter activity"/>
    <property type="evidence" value="ECO:0007669"/>
    <property type="project" value="InterPro"/>
</dbReference>
<evidence type="ECO:0000256" key="1">
    <source>
        <dbReference type="ARBA" id="ARBA00004651"/>
    </source>
</evidence>
<evidence type="ECO:0000313" key="9">
    <source>
        <dbReference type="EMBL" id="TVX87286.1"/>
    </source>
</evidence>
<comment type="similarity">
    <text evidence="2">Belongs to the nicotinamide ribonucleoside (NR) uptake permease (TC 4.B.1) family.</text>
</comment>
<feature type="transmembrane region" description="Helical" evidence="8">
    <location>
        <begin position="12"/>
        <end position="40"/>
    </location>
</feature>
<gene>
    <name evidence="9" type="ORF">FPZ44_21725</name>
</gene>
<dbReference type="PANTHER" id="PTHR36122:SF2">
    <property type="entry name" value="NICOTINAMIDE RIBOSIDE TRANSPORTER PNUC"/>
    <property type="match status" value="1"/>
</dbReference>
<keyword evidence="4" id="KW-1003">Cell membrane</keyword>
<keyword evidence="5 8" id="KW-0812">Transmembrane</keyword>
<keyword evidence="10" id="KW-1185">Reference proteome</keyword>
<dbReference type="Pfam" id="PF04973">
    <property type="entry name" value="NMN_transporter"/>
    <property type="match status" value="1"/>
</dbReference>
<proteinExistence type="inferred from homology"/>
<comment type="subcellular location">
    <subcellularLocation>
        <location evidence="1">Cell membrane</location>
        <topology evidence="1">Multi-pass membrane protein</topology>
    </subcellularLocation>
</comment>
<dbReference type="OrthoDB" id="9791248at2"/>
<evidence type="ECO:0000313" key="10">
    <source>
        <dbReference type="Proteomes" id="UP000318102"/>
    </source>
</evidence>
<feature type="transmembrane region" description="Helical" evidence="8">
    <location>
        <begin position="109"/>
        <end position="128"/>
    </location>
</feature>
<dbReference type="GO" id="GO:0005886">
    <property type="term" value="C:plasma membrane"/>
    <property type="evidence" value="ECO:0007669"/>
    <property type="project" value="UniProtKB-SubCell"/>
</dbReference>
<feature type="transmembrane region" description="Helical" evidence="8">
    <location>
        <begin position="47"/>
        <end position="64"/>
    </location>
</feature>
<feature type="transmembrane region" description="Helical" evidence="8">
    <location>
        <begin position="70"/>
        <end position="89"/>
    </location>
</feature>
<evidence type="ECO:0000256" key="4">
    <source>
        <dbReference type="ARBA" id="ARBA00022475"/>
    </source>
</evidence>
<protein>
    <submittedName>
        <fullName evidence="9">Nicotinamide mononucleotide transporter</fullName>
    </submittedName>
</protein>
<organism evidence="9 10">
    <name type="scientific">Paenibacillus agilis</name>
    <dbReference type="NCBI Taxonomy" id="3020863"/>
    <lineage>
        <taxon>Bacteria</taxon>
        <taxon>Bacillati</taxon>
        <taxon>Bacillota</taxon>
        <taxon>Bacilli</taxon>
        <taxon>Bacillales</taxon>
        <taxon>Paenibacillaceae</taxon>
        <taxon>Paenibacillus</taxon>
    </lineage>
</organism>
<dbReference type="Proteomes" id="UP000318102">
    <property type="component" value="Unassembled WGS sequence"/>
</dbReference>
<evidence type="ECO:0000256" key="5">
    <source>
        <dbReference type="ARBA" id="ARBA00022692"/>
    </source>
</evidence>
<keyword evidence="7 8" id="KW-0472">Membrane</keyword>
<dbReference type="EMBL" id="VNJK01000004">
    <property type="protein sequence ID" value="TVX87286.1"/>
    <property type="molecule type" value="Genomic_DNA"/>
</dbReference>
<dbReference type="RefSeq" id="WP_144994221.1">
    <property type="nucleotide sequence ID" value="NZ_VNJK01000004.1"/>
</dbReference>
<sequence length="214" mass="24543">MGSTIFLLSASLITLFVGWYLDSSTIEIIASLTGIINVWLLAKEKTLNFPVGIVAVGLFLYIFWGQGLYALVVLSACQLIFNIYGWYYWLRNKGENDVRPTVRLDAKGWIIYGSVILVGWLAWGYYQVQYTDSALPYLDALTAILGLVAQFMLSKKIFEHWHLWIVYNMISIVIYSSTELYVMIILVIVNMFICVEGLMEWRRGYMQRTAKSNA</sequence>
<evidence type="ECO:0000256" key="2">
    <source>
        <dbReference type="ARBA" id="ARBA00006669"/>
    </source>
</evidence>
<evidence type="ECO:0000256" key="3">
    <source>
        <dbReference type="ARBA" id="ARBA00022448"/>
    </source>
</evidence>
<evidence type="ECO:0000256" key="8">
    <source>
        <dbReference type="SAM" id="Phobius"/>
    </source>
</evidence>
<dbReference type="AlphaFoldDB" id="A0A559IHY3"/>
<evidence type="ECO:0000256" key="6">
    <source>
        <dbReference type="ARBA" id="ARBA00022989"/>
    </source>
</evidence>
<keyword evidence="6 8" id="KW-1133">Transmembrane helix</keyword>
<comment type="caution">
    <text evidence="9">The sequence shown here is derived from an EMBL/GenBank/DDBJ whole genome shotgun (WGS) entry which is preliminary data.</text>
</comment>
<dbReference type="NCBIfam" id="TIGR01528">
    <property type="entry name" value="NMN_trans_PnuC"/>
    <property type="match status" value="1"/>
</dbReference>
<name>A0A559IHY3_9BACL</name>